<proteinExistence type="predicted"/>
<keyword evidence="1" id="KW-1133">Transmembrane helix</keyword>
<organism evidence="4 6">
    <name type="scientific">Staphylococcus capitis</name>
    <dbReference type="NCBI Taxonomy" id="29388"/>
    <lineage>
        <taxon>Bacteria</taxon>
        <taxon>Bacillati</taxon>
        <taxon>Bacillota</taxon>
        <taxon>Bacilli</taxon>
        <taxon>Bacillales</taxon>
        <taxon>Staphylococcaceae</taxon>
        <taxon>Staphylococcus</taxon>
    </lineage>
</organism>
<dbReference type="GO" id="GO:0008081">
    <property type="term" value="F:phosphoric diester hydrolase activity"/>
    <property type="evidence" value="ECO:0007669"/>
    <property type="project" value="InterPro"/>
</dbReference>
<dbReference type="EMBL" id="JABBMI010000058">
    <property type="protein sequence ID" value="NMK54302.1"/>
    <property type="molecule type" value="Genomic_DNA"/>
</dbReference>
<dbReference type="Pfam" id="PF03009">
    <property type="entry name" value="GDPD"/>
    <property type="match status" value="1"/>
</dbReference>
<accession>A0A7X9ZIQ4</accession>
<comment type="caution">
    <text evidence="4">The sequence shown here is derived from an EMBL/GenBank/DDBJ whole genome shotgun (WGS) entry which is preliminary data.</text>
</comment>
<evidence type="ECO:0000313" key="4">
    <source>
        <dbReference type="EMBL" id="NMK96695.1"/>
    </source>
</evidence>
<dbReference type="AlphaFoldDB" id="A0A7X9ZIQ4"/>
<dbReference type="Gene3D" id="3.20.20.190">
    <property type="entry name" value="Phosphatidylinositol (PI) phosphodiesterase"/>
    <property type="match status" value="1"/>
</dbReference>
<dbReference type="EMBL" id="JABBLX010000001">
    <property type="protein sequence ID" value="NMK96695.1"/>
    <property type="molecule type" value="Genomic_DNA"/>
</dbReference>
<protein>
    <submittedName>
        <fullName evidence="4">Glycerophosphodiester phosphodiesterase</fullName>
    </submittedName>
</protein>
<evidence type="ECO:0000313" key="6">
    <source>
        <dbReference type="Proteomes" id="UP000550736"/>
    </source>
</evidence>
<evidence type="ECO:0000256" key="1">
    <source>
        <dbReference type="SAM" id="Phobius"/>
    </source>
</evidence>
<dbReference type="InterPro" id="IPR017946">
    <property type="entry name" value="PLC-like_Pdiesterase_TIM-brl"/>
</dbReference>
<dbReference type="RefSeq" id="WP_030065224.1">
    <property type="nucleotide sequence ID" value="NZ_AP014956.1"/>
</dbReference>
<dbReference type="CDD" id="cd08561">
    <property type="entry name" value="GDPD_cytoplasmic_ScUgpQ2_like"/>
    <property type="match status" value="1"/>
</dbReference>
<dbReference type="Proteomes" id="UP000550736">
    <property type="component" value="Unassembled WGS sequence"/>
</dbReference>
<feature type="domain" description="GP-PDE" evidence="2">
    <location>
        <begin position="46"/>
        <end position="302"/>
    </location>
</feature>
<dbReference type="InterPro" id="IPR030395">
    <property type="entry name" value="GP_PDE_dom"/>
</dbReference>
<sequence length="308" mass="34747">MSNNKRWLVKGSLATAGILGSLFYFNKNKAPKQVKSIPAFFSGQAPYLFAHRGGMAVRPEQTQLAFDNAVEYGLDGFETDVRLTQDGKLIVFHDALVDRTTNGSGKVSEHTLEELKRLDAGYHFTDINGATPYRNDPHAKILSFEELLEMYPNMYINVDLKDAPNTYEGRLAPEVMYNTIVKHQAQDRVLVTSFHKTQIRRFVEYSNDEIAVGASQAEVAEGFLKFNSMLGNTFTPQADTFQMPTEFKGVPLTSKRFIDWLNLNNIVPGFYGVNSIDLMTDLYNKGVHTLVTDRPDLAKQFKETLLNK</sequence>
<name>A0A7X9ZIQ4_STACP</name>
<gene>
    <name evidence="4" type="ORF">HHM13_01085</name>
    <name evidence="3" type="ORF">HHM24_05965</name>
</gene>
<dbReference type="PANTHER" id="PTHR46211">
    <property type="entry name" value="GLYCEROPHOSPHORYL DIESTER PHOSPHODIESTERASE"/>
    <property type="match status" value="1"/>
</dbReference>
<dbReference type="Proteomes" id="UP000538955">
    <property type="component" value="Unassembled WGS sequence"/>
</dbReference>
<keyword evidence="1" id="KW-0812">Transmembrane</keyword>
<evidence type="ECO:0000259" key="2">
    <source>
        <dbReference type="PROSITE" id="PS51704"/>
    </source>
</evidence>
<evidence type="ECO:0000313" key="5">
    <source>
        <dbReference type="Proteomes" id="UP000538955"/>
    </source>
</evidence>
<evidence type="ECO:0000313" key="3">
    <source>
        <dbReference type="EMBL" id="NMK54302.1"/>
    </source>
</evidence>
<dbReference type="SUPFAM" id="SSF51695">
    <property type="entry name" value="PLC-like phosphodiesterases"/>
    <property type="match status" value="1"/>
</dbReference>
<dbReference type="PANTHER" id="PTHR46211:SF1">
    <property type="entry name" value="GLYCEROPHOSPHODIESTER PHOSPHODIESTERASE, CYTOPLASMIC"/>
    <property type="match status" value="1"/>
</dbReference>
<keyword evidence="1" id="KW-0472">Membrane</keyword>
<reference evidence="5 6" key="1">
    <citation type="submission" date="2020-04" db="EMBL/GenBank/DDBJ databases">
        <title>The Epidemiology and Molecular Characteristics of Linezolid-Resistant Staphylococcus capitis in Huashan Hospital, Shanghai.</title>
        <authorList>
            <person name="Ding L."/>
            <person name="Li P."/>
            <person name="Yang Y."/>
            <person name="Lin D."/>
            <person name="Xu X."/>
        </authorList>
    </citation>
    <scope>NUCLEOTIDE SEQUENCE [LARGE SCALE GENOMIC DNA]</scope>
    <source>
        <strain evidence="4 6">12-86</strain>
        <strain evidence="3 5">17-84</strain>
    </source>
</reference>
<keyword evidence="5" id="KW-1185">Reference proteome</keyword>
<feature type="transmembrane region" description="Helical" evidence="1">
    <location>
        <begin position="7"/>
        <end position="25"/>
    </location>
</feature>
<dbReference type="GO" id="GO:0006629">
    <property type="term" value="P:lipid metabolic process"/>
    <property type="evidence" value="ECO:0007669"/>
    <property type="project" value="InterPro"/>
</dbReference>
<dbReference type="PROSITE" id="PS51704">
    <property type="entry name" value="GP_PDE"/>
    <property type="match status" value="1"/>
</dbReference>